<keyword evidence="2" id="KW-1185">Reference proteome</keyword>
<name>A0A9X2AR12_9GAMM</name>
<protein>
    <submittedName>
        <fullName evidence="1">Acylneuraminate cytidylyltransferase family protein</fullName>
    </submittedName>
</protein>
<dbReference type="RefSeq" id="WP_243604649.1">
    <property type="nucleotide sequence ID" value="NZ_JALGRD010000002.1"/>
</dbReference>
<dbReference type="InterPro" id="IPR050793">
    <property type="entry name" value="CMP-NeuNAc_synthase"/>
</dbReference>
<dbReference type="EMBL" id="JALGRD010000002">
    <property type="protein sequence ID" value="MCJ0972454.1"/>
    <property type="molecule type" value="Genomic_DNA"/>
</dbReference>
<dbReference type="GO" id="GO:0008781">
    <property type="term" value="F:N-acylneuraminate cytidylyltransferase activity"/>
    <property type="evidence" value="ECO:0007669"/>
    <property type="project" value="TreeGrafter"/>
</dbReference>
<gene>
    <name evidence="1" type="ORF">MST27_03580</name>
</gene>
<proteinExistence type="predicted"/>
<dbReference type="PANTHER" id="PTHR21485">
    <property type="entry name" value="HAD SUPERFAMILY MEMBERS CMAS AND KDSC"/>
    <property type="match status" value="1"/>
</dbReference>
<dbReference type="PANTHER" id="PTHR21485:SF6">
    <property type="entry name" value="N-ACYLNEURAMINATE CYTIDYLYLTRANSFERASE-RELATED"/>
    <property type="match status" value="1"/>
</dbReference>
<evidence type="ECO:0000313" key="1">
    <source>
        <dbReference type="EMBL" id="MCJ0972454.1"/>
    </source>
</evidence>
<reference evidence="1" key="1">
    <citation type="submission" date="2022-03" db="EMBL/GenBank/DDBJ databases">
        <title>Pseudomonas marianensis sp. nov., a marine bacterium isolated from deep-sea sediments of the Mariana Trench.</title>
        <authorList>
            <person name="Wei Y."/>
        </authorList>
    </citation>
    <scope>NUCLEOTIDE SEQUENCE</scope>
    <source>
        <strain evidence="1">PS1</strain>
    </source>
</reference>
<accession>A0A9X2AR12</accession>
<sequence length="235" mass="26185">MLPRTRKVDTVAIIPARGGSKRLPGKNLLPIGGKPLIEWTIDAALNSNVLDLIVVSSDDEAILALASRKGVRVVTRPAELARDDSPTSEALLHALKELECEHIFPQTVMLLQPSSPLRASDDIVKSLAVMVEEKCNSVISVCEVDHSPLWCNTLDESKCMDSFISTDIKNKRSQDLPVFYRLNGAIYIATTEIYKKEKSFFVENSRAYIMSRARSVDIDTADDLRFAEFVMQRFG</sequence>
<dbReference type="InterPro" id="IPR003329">
    <property type="entry name" value="Cytidylyl_trans"/>
</dbReference>
<dbReference type="InterPro" id="IPR029044">
    <property type="entry name" value="Nucleotide-diphossugar_trans"/>
</dbReference>
<dbReference type="CDD" id="cd02513">
    <property type="entry name" value="CMP-NeuAc_Synthase"/>
    <property type="match status" value="1"/>
</dbReference>
<dbReference type="Gene3D" id="3.90.550.10">
    <property type="entry name" value="Spore Coat Polysaccharide Biosynthesis Protein SpsA, Chain A"/>
    <property type="match status" value="1"/>
</dbReference>
<keyword evidence="1" id="KW-0548">Nucleotidyltransferase</keyword>
<evidence type="ECO:0000313" key="2">
    <source>
        <dbReference type="Proteomes" id="UP001139682"/>
    </source>
</evidence>
<organism evidence="1 2">
    <name type="scientific">Stutzerimonas marianensis</name>
    <dbReference type="NCBI Taxonomy" id="2929513"/>
    <lineage>
        <taxon>Bacteria</taxon>
        <taxon>Pseudomonadati</taxon>
        <taxon>Pseudomonadota</taxon>
        <taxon>Gammaproteobacteria</taxon>
        <taxon>Pseudomonadales</taxon>
        <taxon>Pseudomonadaceae</taxon>
        <taxon>Stutzerimonas</taxon>
    </lineage>
</organism>
<comment type="caution">
    <text evidence="1">The sequence shown here is derived from an EMBL/GenBank/DDBJ whole genome shotgun (WGS) entry which is preliminary data.</text>
</comment>
<dbReference type="Pfam" id="PF02348">
    <property type="entry name" value="CTP_transf_3"/>
    <property type="match status" value="1"/>
</dbReference>
<dbReference type="Proteomes" id="UP001139682">
    <property type="component" value="Unassembled WGS sequence"/>
</dbReference>
<dbReference type="SUPFAM" id="SSF53448">
    <property type="entry name" value="Nucleotide-diphospho-sugar transferases"/>
    <property type="match status" value="1"/>
</dbReference>
<keyword evidence="1" id="KW-0808">Transferase</keyword>
<dbReference type="AlphaFoldDB" id="A0A9X2AR12"/>